<keyword evidence="1" id="KW-0472">Membrane</keyword>
<proteinExistence type="predicted"/>
<protein>
    <submittedName>
        <fullName evidence="2">ABC transporter permease</fullName>
    </submittedName>
</protein>
<feature type="transmembrane region" description="Helical" evidence="1">
    <location>
        <begin position="21"/>
        <end position="39"/>
    </location>
</feature>
<name>A0ABV6LNG5_9BACI</name>
<organism evidence="2 3">
    <name type="scientific">Pontibacillus salicampi</name>
    <dbReference type="NCBI Taxonomy" id="1449801"/>
    <lineage>
        <taxon>Bacteria</taxon>
        <taxon>Bacillati</taxon>
        <taxon>Bacillota</taxon>
        <taxon>Bacilli</taxon>
        <taxon>Bacillales</taxon>
        <taxon>Bacillaceae</taxon>
        <taxon>Pontibacillus</taxon>
    </lineage>
</organism>
<dbReference type="EMBL" id="JBHLTP010000008">
    <property type="protein sequence ID" value="MFC0523962.1"/>
    <property type="molecule type" value="Genomic_DNA"/>
</dbReference>
<evidence type="ECO:0000313" key="2">
    <source>
        <dbReference type="EMBL" id="MFC0523962.1"/>
    </source>
</evidence>
<accession>A0ABV6LNG5</accession>
<evidence type="ECO:0000313" key="3">
    <source>
        <dbReference type="Proteomes" id="UP001589836"/>
    </source>
</evidence>
<keyword evidence="3" id="KW-1185">Reference proteome</keyword>
<feature type="transmembrane region" description="Helical" evidence="1">
    <location>
        <begin position="114"/>
        <end position="136"/>
    </location>
</feature>
<gene>
    <name evidence="2" type="ORF">ACFFGV_10365</name>
</gene>
<dbReference type="Proteomes" id="UP001589836">
    <property type="component" value="Unassembled WGS sequence"/>
</dbReference>
<keyword evidence="1" id="KW-0812">Transmembrane</keyword>
<feature type="transmembrane region" description="Helical" evidence="1">
    <location>
        <begin position="285"/>
        <end position="309"/>
    </location>
</feature>
<reference evidence="2 3" key="1">
    <citation type="submission" date="2024-09" db="EMBL/GenBank/DDBJ databases">
        <authorList>
            <person name="Sun Q."/>
            <person name="Mori K."/>
        </authorList>
    </citation>
    <scope>NUCLEOTIDE SEQUENCE [LARGE SCALE GENOMIC DNA]</scope>
    <source>
        <strain evidence="2 3">NCAIM B.02529</strain>
    </source>
</reference>
<feature type="transmembrane region" description="Helical" evidence="1">
    <location>
        <begin position="239"/>
        <end position="259"/>
    </location>
</feature>
<feature type="transmembrane region" description="Helical" evidence="1">
    <location>
        <begin position="210"/>
        <end position="232"/>
    </location>
</feature>
<feature type="transmembrane region" description="Helical" evidence="1">
    <location>
        <begin position="157"/>
        <end position="183"/>
    </location>
</feature>
<comment type="caution">
    <text evidence="2">The sequence shown here is derived from an EMBL/GenBank/DDBJ whole genome shotgun (WGS) entry which is preliminary data.</text>
</comment>
<dbReference type="PANTHER" id="PTHR37305">
    <property type="entry name" value="INTEGRAL MEMBRANE PROTEIN-RELATED"/>
    <property type="match status" value="1"/>
</dbReference>
<evidence type="ECO:0000256" key="1">
    <source>
        <dbReference type="SAM" id="Phobius"/>
    </source>
</evidence>
<sequence length="316" mass="35258">MGKVFALCRNEWMKLIRTKSTWAMAIILLVATFAVGGLLKWQMVDNTDETNNWKQAVQQDIQQYTAAKQGAEEGSFVYKKAEEQIQIAKQQLADNNKTVEQGSFWWSVDSLKSVSSLIILFGVIMGASIVSSEYTNGTIKLLAIRPVSRGKILLSKYLTVIGATIVFAIGMLFVSMIASIVYFPYEGTSSYMMINGEVSSVSPFWGIAKWYVYSFVGVIAYTTISFFIATLIRSNAMAIGITMFLLFTSSTAMTMLYQFDWYKYVLFGHTGFSSYLSINVPFTDIGPLLSLGIVGAYVIAFYLISYLSFTKRDIAV</sequence>
<dbReference type="PANTHER" id="PTHR37305:SF1">
    <property type="entry name" value="MEMBRANE PROTEIN"/>
    <property type="match status" value="1"/>
</dbReference>
<dbReference type="Pfam" id="PF12679">
    <property type="entry name" value="ABC2_membrane_2"/>
    <property type="match status" value="1"/>
</dbReference>
<keyword evidence="1" id="KW-1133">Transmembrane helix</keyword>
<dbReference type="RefSeq" id="WP_377347430.1">
    <property type="nucleotide sequence ID" value="NZ_JBHLTP010000008.1"/>
</dbReference>